<dbReference type="GO" id="GO:0016287">
    <property type="term" value="F:glycerone-phosphate O-acyltransferase activity"/>
    <property type="evidence" value="ECO:0007669"/>
    <property type="project" value="TreeGrafter"/>
</dbReference>
<dbReference type="SUPFAM" id="SSF69593">
    <property type="entry name" value="Glycerol-3-phosphate (1)-acyltransferase"/>
    <property type="match status" value="2"/>
</dbReference>
<keyword evidence="1" id="KW-0472">Membrane</keyword>
<evidence type="ECO:0000313" key="3">
    <source>
        <dbReference type="EMBL" id="CCC51255.1"/>
    </source>
</evidence>
<accession>G0U5V4</accession>
<dbReference type="PANTHER" id="PTHR31605">
    <property type="entry name" value="GLYCEROL-3-PHOSPHATE O-ACYLTRANSFERASE 1"/>
    <property type="match status" value="1"/>
</dbReference>
<feature type="domain" description="Phospholipid/glycerol acyltransferase" evidence="2">
    <location>
        <begin position="170"/>
        <end position="370"/>
    </location>
</feature>
<protein>
    <submittedName>
        <fullName evidence="3">Glycerol-3-phosphate acyltransfer, putative</fullName>
    </submittedName>
</protein>
<reference evidence="3" key="1">
    <citation type="journal article" date="2012" name="Proc. Natl. Acad. Sci. U.S.A.">
        <title>Antigenic diversity is generated by distinct evolutionary mechanisms in African trypanosome species.</title>
        <authorList>
            <person name="Jackson A.P."/>
            <person name="Berry A."/>
            <person name="Aslett M."/>
            <person name="Allison H.C."/>
            <person name="Burton P."/>
            <person name="Vavrova-Anderson J."/>
            <person name="Brown R."/>
            <person name="Browne H."/>
            <person name="Corton N."/>
            <person name="Hauser H."/>
            <person name="Gamble J."/>
            <person name="Gilderthorp R."/>
            <person name="Marcello L."/>
            <person name="McQuillan J."/>
            <person name="Otto T.D."/>
            <person name="Quail M.A."/>
            <person name="Sanders M.J."/>
            <person name="van Tonder A."/>
            <person name="Ginger M.L."/>
            <person name="Field M.C."/>
            <person name="Barry J.D."/>
            <person name="Hertz-Fowler C."/>
            <person name="Berriman M."/>
        </authorList>
    </citation>
    <scope>NUCLEOTIDE SEQUENCE</scope>
    <source>
        <strain evidence="3">Y486</strain>
    </source>
</reference>
<evidence type="ECO:0000256" key="1">
    <source>
        <dbReference type="SAM" id="Phobius"/>
    </source>
</evidence>
<keyword evidence="1" id="KW-1133">Transmembrane helix</keyword>
<dbReference type="PANTHER" id="PTHR31605:SF0">
    <property type="entry name" value="GLYCEROL-3-PHOSPHATE O-ACYLTRANSFERASE 1"/>
    <property type="match status" value="1"/>
</dbReference>
<dbReference type="EMBL" id="HE573026">
    <property type="protein sequence ID" value="CCC51255.1"/>
    <property type="molecule type" value="Genomic_DNA"/>
</dbReference>
<dbReference type="GO" id="GO:0008654">
    <property type="term" value="P:phospholipid biosynthetic process"/>
    <property type="evidence" value="ECO:0007669"/>
    <property type="project" value="TreeGrafter"/>
</dbReference>
<organism evidence="3">
    <name type="scientific">Trypanosoma vivax (strain Y486)</name>
    <dbReference type="NCBI Taxonomy" id="1055687"/>
    <lineage>
        <taxon>Eukaryota</taxon>
        <taxon>Discoba</taxon>
        <taxon>Euglenozoa</taxon>
        <taxon>Kinetoplastea</taxon>
        <taxon>Metakinetoplastina</taxon>
        <taxon>Trypanosomatida</taxon>
        <taxon>Trypanosomatidae</taxon>
        <taxon>Trypanosoma</taxon>
        <taxon>Duttonella</taxon>
    </lineage>
</organism>
<dbReference type="AlphaFoldDB" id="G0U5V4"/>
<proteinExistence type="predicted"/>
<name>G0U5V4_TRYVY</name>
<dbReference type="InterPro" id="IPR002123">
    <property type="entry name" value="Plipid/glycerol_acylTrfase"/>
</dbReference>
<dbReference type="GO" id="GO:0004366">
    <property type="term" value="F:glycerol-3-phosphate O-acyltransferase activity"/>
    <property type="evidence" value="ECO:0007669"/>
    <property type="project" value="TreeGrafter"/>
</dbReference>
<dbReference type="SMART" id="SM00563">
    <property type="entry name" value="PlsC"/>
    <property type="match status" value="1"/>
</dbReference>
<gene>
    <name evidence="3" type="ORF">TVY486_1003080</name>
</gene>
<dbReference type="CDD" id="cd07992">
    <property type="entry name" value="LPLAT_AAK14816-like"/>
    <property type="match status" value="1"/>
</dbReference>
<keyword evidence="1" id="KW-0812">Transmembrane</keyword>
<feature type="transmembrane region" description="Helical" evidence="1">
    <location>
        <begin position="516"/>
        <end position="540"/>
    </location>
</feature>
<dbReference type="Pfam" id="PF01553">
    <property type="entry name" value="Acyltransferase"/>
    <property type="match status" value="1"/>
</dbReference>
<evidence type="ECO:0000259" key="2">
    <source>
        <dbReference type="SMART" id="SM00563"/>
    </source>
</evidence>
<feature type="non-terminal residue" evidence="3">
    <location>
        <position position="542"/>
    </location>
</feature>
<sequence length="542" mass="60119">MSEEIPPKICDAQKTLCLTTEGTCTGPVEQQRNTIKSLEISGIHQGLGCCEKSNLAESPDSQSACKKVNMGGEGVPQRGVGEVSIRNCIKKVGSSSAIHCPYCGGGVPLSDWHDQDCKETAATKASSLLSGLKKTLMRLFIDFVTWVLMNVYFREVSVVNEKGIPKSGAVIFYGNHQNQFIDAMLIRANCGRHVRFVMAEKSFHRPIVGFFGRITDAVPVVRPHDVPFVVGDGLLVRVEGDRVYGEGTTFTKSVIPKHMITWQKGSVKCSAQVREILTDTELLLTLPVAHSDVVTDPLSYKISPCIDHTKMYASVYETLLAGQCVGTFPEGGSHDRTSLLPLKAGVAIYCLGAAARGINVTVVPCGLTYFYGHKFRSRAHVEFGDPVVPSPEIVELFNTNKREAVRMFLDILNKELLRFTINVPNKEALNFLHGFRRLYQPPNCILATRDYLRISRRLSTIMEQQKDNPEFVAYRKEVESYQDYCKALYVCDIQVPTLSKLGSDEGEKLRLLVRRLFTLFLLLVTLVPMFVVGCPIGILAKC</sequence>
<dbReference type="InterPro" id="IPR052744">
    <property type="entry name" value="GPAT/DAPAT"/>
</dbReference>